<comment type="similarity">
    <text evidence="2">Belongs to the nucleobase:cation symporter-2 (NCS2) (TC 2.A.40) family. Azg-like subfamily.</text>
</comment>
<feature type="transmembrane region" description="Helical" evidence="7">
    <location>
        <begin position="243"/>
        <end position="264"/>
    </location>
</feature>
<comment type="subcellular location">
    <subcellularLocation>
        <location evidence="1">Membrane</location>
        <topology evidence="1">Multi-pass membrane protein</topology>
    </subcellularLocation>
</comment>
<keyword evidence="4 7" id="KW-0812">Transmembrane</keyword>
<evidence type="ECO:0000256" key="7">
    <source>
        <dbReference type="SAM" id="Phobius"/>
    </source>
</evidence>
<keyword evidence="6 7" id="KW-0472">Membrane</keyword>
<feature type="transmembrane region" description="Helical" evidence="7">
    <location>
        <begin position="409"/>
        <end position="425"/>
    </location>
</feature>
<feature type="transmembrane region" description="Helical" evidence="7">
    <location>
        <begin position="169"/>
        <end position="189"/>
    </location>
</feature>
<keyword evidence="5 7" id="KW-1133">Transmembrane helix</keyword>
<feature type="transmembrane region" description="Helical" evidence="7">
    <location>
        <begin position="137"/>
        <end position="157"/>
    </location>
</feature>
<dbReference type="Pfam" id="PF00860">
    <property type="entry name" value="Xan_ur_permease"/>
    <property type="match status" value="1"/>
</dbReference>
<dbReference type="GO" id="GO:0005345">
    <property type="term" value="F:purine nucleobase transmembrane transporter activity"/>
    <property type="evidence" value="ECO:0007669"/>
    <property type="project" value="TreeGrafter"/>
</dbReference>
<evidence type="ECO:0000313" key="9">
    <source>
        <dbReference type="Proteomes" id="UP000199695"/>
    </source>
</evidence>
<feature type="transmembrane region" description="Helical" evidence="7">
    <location>
        <begin position="75"/>
        <end position="92"/>
    </location>
</feature>
<organism evidence="8 9">
    <name type="scientific">Lihuaxuella thermophila</name>
    <dbReference type="NCBI Taxonomy" id="1173111"/>
    <lineage>
        <taxon>Bacteria</taxon>
        <taxon>Bacillati</taxon>
        <taxon>Bacillota</taxon>
        <taxon>Bacilli</taxon>
        <taxon>Bacillales</taxon>
        <taxon>Thermoactinomycetaceae</taxon>
        <taxon>Lihuaxuella</taxon>
    </lineage>
</organism>
<evidence type="ECO:0000256" key="1">
    <source>
        <dbReference type="ARBA" id="ARBA00004141"/>
    </source>
</evidence>
<feature type="transmembrane region" description="Helical" evidence="7">
    <location>
        <begin position="368"/>
        <end position="397"/>
    </location>
</feature>
<evidence type="ECO:0000313" key="8">
    <source>
        <dbReference type="EMBL" id="SEN27314.1"/>
    </source>
</evidence>
<evidence type="ECO:0000256" key="4">
    <source>
        <dbReference type="ARBA" id="ARBA00022692"/>
    </source>
</evidence>
<dbReference type="InterPro" id="IPR006043">
    <property type="entry name" value="NCS2"/>
</dbReference>
<dbReference type="EMBL" id="FOCQ01000008">
    <property type="protein sequence ID" value="SEN27314.1"/>
    <property type="molecule type" value="Genomic_DNA"/>
</dbReference>
<protein>
    <submittedName>
        <fullName evidence="8">Putative MFS transporter, AGZA family, xanthine/uracil permease</fullName>
    </submittedName>
</protein>
<evidence type="ECO:0000256" key="2">
    <source>
        <dbReference type="ARBA" id="ARBA00005697"/>
    </source>
</evidence>
<dbReference type="GO" id="GO:0005886">
    <property type="term" value="C:plasma membrane"/>
    <property type="evidence" value="ECO:0007669"/>
    <property type="project" value="TreeGrafter"/>
</dbReference>
<name>A0A1H8F7F2_9BACL</name>
<dbReference type="PANTHER" id="PTHR43337">
    <property type="entry name" value="XANTHINE/URACIL PERMEASE C887.17-RELATED"/>
    <property type="match status" value="1"/>
</dbReference>
<dbReference type="STRING" id="1173111.SAMN05444955_10837"/>
<evidence type="ECO:0000256" key="5">
    <source>
        <dbReference type="ARBA" id="ARBA00022989"/>
    </source>
</evidence>
<sequence length="426" mass="45414">MNLIERTFRTDRHQTTLKQELLAGITSYLTVVYIIIVNGAILSDSGIPFEAAVMATIVSSWIGCLLMGFWANAPIVLVPGMGINAFFTYTMVHDMGFTWQEALAVVVVSGFLFTAAAFSRLSILITTSLPDSLKKGITVGIGLLITFIGLQKGGIIVSDPRTFVAVGDLRQPGAWLTLITLMLILFLFARKIRGSFLLGILAATLVAKALNMEQVSPSGTEFLSLKPFLAVAGSLSLAKIATFPFWTATFALVLVLVFENIGLLQGLLKDKSKFLPAFQASALSTINSGFAGTSPTVCALESATGISAGGKTGLTAITTGFLLLLSALLIPLIQWIPDSSIAAVLIVVGGLMVQEVQSIPFSDLTEGIPAFITFTFIPFTYSIPTGIAFGFIAYAILKLVTGKAKEAPFAFYAITCMFCLQLILHP</sequence>
<reference evidence="8 9" key="1">
    <citation type="submission" date="2016-10" db="EMBL/GenBank/DDBJ databases">
        <authorList>
            <person name="de Groot N.N."/>
        </authorList>
    </citation>
    <scope>NUCLEOTIDE SEQUENCE [LARGE SCALE GENOMIC DNA]</scope>
    <source>
        <strain evidence="8 9">DSM 46701</strain>
    </source>
</reference>
<feature type="transmembrane region" description="Helical" evidence="7">
    <location>
        <begin position="314"/>
        <end position="333"/>
    </location>
</feature>
<dbReference type="AlphaFoldDB" id="A0A1H8F7F2"/>
<feature type="transmembrane region" description="Helical" evidence="7">
    <location>
        <begin position="21"/>
        <end position="41"/>
    </location>
</feature>
<dbReference type="Proteomes" id="UP000199695">
    <property type="component" value="Unassembled WGS sequence"/>
</dbReference>
<keyword evidence="3" id="KW-0813">Transport</keyword>
<proteinExistence type="inferred from homology"/>
<evidence type="ECO:0000256" key="6">
    <source>
        <dbReference type="ARBA" id="ARBA00023136"/>
    </source>
</evidence>
<keyword evidence="9" id="KW-1185">Reference proteome</keyword>
<dbReference type="PANTHER" id="PTHR43337:SF2">
    <property type="entry name" value="XANTHINE_URACIL PERMEASE"/>
    <property type="match status" value="1"/>
</dbReference>
<gene>
    <name evidence="8" type="ORF">SAMN05444955_10837</name>
</gene>
<dbReference type="InterPro" id="IPR045018">
    <property type="entry name" value="Azg-like"/>
</dbReference>
<feature type="transmembrane region" description="Helical" evidence="7">
    <location>
        <begin position="196"/>
        <end position="212"/>
    </location>
</feature>
<accession>A0A1H8F7F2</accession>
<feature type="transmembrane region" description="Helical" evidence="7">
    <location>
        <begin position="104"/>
        <end position="125"/>
    </location>
</feature>
<feature type="transmembrane region" description="Helical" evidence="7">
    <location>
        <begin position="47"/>
        <end position="68"/>
    </location>
</feature>
<evidence type="ECO:0000256" key="3">
    <source>
        <dbReference type="ARBA" id="ARBA00022448"/>
    </source>
</evidence>